<evidence type="ECO:0000313" key="2">
    <source>
        <dbReference type="Proteomes" id="UP000004277"/>
    </source>
</evidence>
<dbReference type="Proteomes" id="UP000004277">
    <property type="component" value="Unassembled WGS sequence"/>
</dbReference>
<protein>
    <submittedName>
        <fullName evidence="1">Methanesulfonate monooxygenase</fullName>
    </submittedName>
</protein>
<comment type="caution">
    <text evidence="1">The sequence shown here is derived from an EMBL/GenBank/DDBJ whole genome shotgun (WGS) entry which is preliminary data.</text>
</comment>
<organism evidence="1 2">
    <name type="scientific">Imbroritus primus</name>
    <dbReference type="NCBI Taxonomy" id="3058603"/>
    <lineage>
        <taxon>Bacteria</taxon>
        <taxon>Pseudomonadati</taxon>
        <taxon>Pseudomonadota</taxon>
        <taxon>Betaproteobacteria</taxon>
        <taxon>Burkholderiales</taxon>
        <taxon>Burkholderiaceae</taxon>
        <taxon>Imbroritus</taxon>
    </lineage>
</organism>
<keyword evidence="1" id="KW-0503">Monooxygenase</keyword>
<dbReference type="EMBL" id="AKCV02000007">
    <property type="protein sequence ID" value="TMS59455.1"/>
    <property type="molecule type" value="Genomic_DNA"/>
</dbReference>
<evidence type="ECO:0000313" key="1">
    <source>
        <dbReference type="EMBL" id="TMS59455.1"/>
    </source>
</evidence>
<proteinExistence type="predicted"/>
<gene>
    <name evidence="1" type="ORF">MW7_002300</name>
</gene>
<keyword evidence="2" id="KW-1185">Reference proteome</keyword>
<reference evidence="1" key="1">
    <citation type="submission" date="2019-05" db="EMBL/GenBank/DDBJ databases">
        <title>Revised genome assembly of Burkholderiaceae (previously Ralstonia) sp. PBA.</title>
        <authorList>
            <person name="Gan H.M."/>
        </authorList>
    </citation>
    <scope>NUCLEOTIDE SEQUENCE</scope>
    <source>
        <strain evidence="1">PBA</strain>
    </source>
</reference>
<name>A0ACD3ST82_9BURK</name>
<accession>A0ACD3ST82</accession>
<keyword evidence="1" id="KW-0560">Oxidoreductase</keyword>
<sequence>MDSRNRISELIYQSCMELDDKNFDGFLNLCDTDFSYSITAYSPEIRKKMTWLEHDKEGMKTLFTNLPRHNSDKSPITRHATVQMVKEDPAKNQAEVVSGLQVFRTQLEGGATELFAVGRMYDTIKLDDDGPKLLNRNIHLETRMLGYGYHIPF</sequence>